<evidence type="ECO:0000313" key="6">
    <source>
        <dbReference type="Proteomes" id="UP000031036"/>
    </source>
</evidence>
<keyword evidence="5" id="KW-0808">Transferase</keyword>
<dbReference type="InterPro" id="IPR045109">
    <property type="entry name" value="LSDs-like"/>
</dbReference>
<dbReference type="GO" id="GO:0046872">
    <property type="term" value="F:metal ion binding"/>
    <property type="evidence" value="ECO:0007669"/>
    <property type="project" value="UniProtKB-KW"/>
</dbReference>
<keyword evidence="3" id="KW-0539">Nucleus</keyword>
<dbReference type="GO" id="GO:0003712">
    <property type="term" value="F:transcription coregulator activity"/>
    <property type="evidence" value="ECO:0007669"/>
    <property type="project" value="TreeGrafter"/>
</dbReference>
<dbReference type="Proteomes" id="UP000031036">
    <property type="component" value="Unassembled WGS sequence"/>
</dbReference>
<dbReference type="EMBL" id="JPKZ01022848">
    <property type="protein sequence ID" value="KHN70814.1"/>
    <property type="molecule type" value="Genomic_DNA"/>
</dbReference>
<evidence type="ECO:0000313" key="5">
    <source>
        <dbReference type="EMBL" id="KHN70814.1"/>
    </source>
</evidence>
<sequence length="724" mass="81892">MTQANENGDVNMNSAANKRTACEELDDDGALLIEAKKLKLITNVPQDSPEIASDISQCESTAEGVERAQIDYKESDELKFFQELIRSSTHLQQWRLQVGPCAKHFYDPCIACWKGNEKRNNYGGCRFANRMLRSVNDQRQCRRIVLRDIGHFKQKELVKAGIDDDECVRAAFNKRGRTPYDAQIAAYIVQCAKSAFAAVVKRERNAQLNACPEADAFFSHSFRTKQVCDICNFSVLGAHLCCELCGTEVCPHCFDELKAGVARFAWKNVRCLAGVRHVVSMFHLATFRLSFGVFESLLDQIEEQCERYGIKDGAICNGNHGRRPSQTDKCYCPRRSTENEVKLEPLCIIKDQMAPDAYARFKAHLAVHSPILVENVAQHPLYCSTLWSRDAFKTILSRDKRLKILDSSSFGRAVVDGKPCTLEQFWKAFESGHQPNDPYLKVKDFPEGMRFVDIAPEQFKNLFQVLPFLDYTRVSLKKNYVKGRLNLLNVMSGYAGAPDPGPKAYVCCGLCDAPHLSSTPLHLDVSNAANFLPLVQTPTEMSHDELIKALERRLDTEAVDGAERERVMRKPEKAGAIWKIFHPDDNAKIRDAILEWRRIQGFKRKEFGDAIHNQDVVVTPEMVHFFTQKGIRCHVFVQCEGEVVFVPSGAAHQVQNIHSCVKVAEDFVAAEGLDHIWRISEELRSCKGKDDLLQVDTMLYRVMRWCVATLSCHEPRSATSSLPQ</sequence>
<dbReference type="GO" id="GO:0031490">
    <property type="term" value="F:chromatin DNA binding"/>
    <property type="evidence" value="ECO:0007669"/>
    <property type="project" value="TreeGrafter"/>
</dbReference>
<dbReference type="STRING" id="6265.A0A0B2UNI0"/>
<evidence type="ECO:0000259" key="4">
    <source>
        <dbReference type="PROSITE" id="PS51184"/>
    </source>
</evidence>
<dbReference type="PANTHER" id="PTHR12549:SF38">
    <property type="entry name" value="JMJC DOMAIN-CONTAINING HISTONE DEMETHYLASE 2, ISOFORM A"/>
    <property type="match status" value="1"/>
</dbReference>
<dbReference type="InterPro" id="IPR003347">
    <property type="entry name" value="JmjC_dom"/>
</dbReference>
<keyword evidence="6" id="KW-1185">Reference proteome</keyword>
<dbReference type="PROSITE" id="PS51184">
    <property type="entry name" value="JMJC"/>
    <property type="match status" value="1"/>
</dbReference>
<dbReference type="GO" id="GO:0000785">
    <property type="term" value="C:chromatin"/>
    <property type="evidence" value="ECO:0007669"/>
    <property type="project" value="TreeGrafter"/>
</dbReference>
<dbReference type="PANTHER" id="PTHR12549">
    <property type="entry name" value="JMJC DOMAIN-CONTAINING HISTONE DEMETHYLATION PROTEIN"/>
    <property type="match status" value="1"/>
</dbReference>
<dbReference type="OrthoDB" id="1667110at2759"/>
<dbReference type="AlphaFoldDB" id="A0A0B2UNI0"/>
<dbReference type="GO" id="GO:0006357">
    <property type="term" value="P:regulation of transcription by RNA polymerase II"/>
    <property type="evidence" value="ECO:0007669"/>
    <property type="project" value="TreeGrafter"/>
</dbReference>
<keyword evidence="5" id="KW-0489">Methyltransferase</keyword>
<organism evidence="5 6">
    <name type="scientific">Toxocara canis</name>
    <name type="common">Canine roundworm</name>
    <dbReference type="NCBI Taxonomy" id="6265"/>
    <lineage>
        <taxon>Eukaryota</taxon>
        <taxon>Metazoa</taxon>
        <taxon>Ecdysozoa</taxon>
        <taxon>Nematoda</taxon>
        <taxon>Chromadorea</taxon>
        <taxon>Rhabditida</taxon>
        <taxon>Spirurina</taxon>
        <taxon>Ascaridomorpha</taxon>
        <taxon>Ascaridoidea</taxon>
        <taxon>Toxocaridae</taxon>
        <taxon>Toxocara</taxon>
    </lineage>
</organism>
<dbReference type="GO" id="GO:0008168">
    <property type="term" value="F:methyltransferase activity"/>
    <property type="evidence" value="ECO:0007669"/>
    <property type="project" value="UniProtKB-KW"/>
</dbReference>
<proteinExistence type="predicted"/>
<comment type="subcellular location">
    <subcellularLocation>
        <location evidence="1">Nucleus</location>
    </subcellularLocation>
</comment>
<dbReference type="GO" id="GO:0000118">
    <property type="term" value="C:histone deacetylase complex"/>
    <property type="evidence" value="ECO:0007669"/>
    <property type="project" value="TreeGrafter"/>
</dbReference>
<evidence type="ECO:0000256" key="1">
    <source>
        <dbReference type="ARBA" id="ARBA00004123"/>
    </source>
</evidence>
<name>A0A0B2UNI0_TOXCA</name>
<dbReference type="Pfam" id="PF02373">
    <property type="entry name" value="JmjC"/>
    <property type="match status" value="1"/>
</dbReference>
<evidence type="ECO:0000256" key="2">
    <source>
        <dbReference type="ARBA" id="ARBA00022723"/>
    </source>
</evidence>
<dbReference type="OMA" id="AIWKIFH"/>
<reference evidence="5 6" key="1">
    <citation type="submission" date="2014-11" db="EMBL/GenBank/DDBJ databases">
        <title>Genetic blueprint of the zoonotic pathogen Toxocara canis.</title>
        <authorList>
            <person name="Zhu X.-Q."/>
            <person name="Korhonen P.K."/>
            <person name="Cai H."/>
            <person name="Young N.D."/>
            <person name="Nejsum P."/>
            <person name="von Samson-Himmelstjerna G."/>
            <person name="Boag P.R."/>
            <person name="Tan P."/>
            <person name="Li Q."/>
            <person name="Min J."/>
            <person name="Yang Y."/>
            <person name="Wang X."/>
            <person name="Fang X."/>
            <person name="Hall R.S."/>
            <person name="Hofmann A."/>
            <person name="Sternberg P.W."/>
            <person name="Jex A.R."/>
            <person name="Gasser R.B."/>
        </authorList>
    </citation>
    <scope>NUCLEOTIDE SEQUENCE [LARGE SCALE GENOMIC DNA]</scope>
    <source>
        <strain evidence="5">PN_DK_2014</strain>
    </source>
</reference>
<dbReference type="GO" id="GO:0032259">
    <property type="term" value="P:methylation"/>
    <property type="evidence" value="ECO:0007669"/>
    <property type="project" value="UniProtKB-KW"/>
</dbReference>
<dbReference type="SUPFAM" id="SSF51197">
    <property type="entry name" value="Clavaminate synthase-like"/>
    <property type="match status" value="1"/>
</dbReference>
<protein>
    <submittedName>
        <fullName evidence="5">Lysine-specific demethylase 3B</fullName>
    </submittedName>
</protein>
<dbReference type="Gene3D" id="2.60.120.650">
    <property type="entry name" value="Cupin"/>
    <property type="match status" value="1"/>
</dbReference>
<dbReference type="GO" id="GO:0032454">
    <property type="term" value="F:histone H3K9 demethylase activity"/>
    <property type="evidence" value="ECO:0007669"/>
    <property type="project" value="InterPro"/>
</dbReference>
<accession>A0A0B2UNI0</accession>
<keyword evidence="2" id="KW-0479">Metal-binding</keyword>
<feature type="domain" description="JmjC" evidence="4">
    <location>
        <begin position="463"/>
        <end position="684"/>
    </location>
</feature>
<gene>
    <name evidence="5" type="primary">KDM3B</name>
    <name evidence="5" type="ORF">Tcan_17380</name>
</gene>
<dbReference type="SMART" id="SM00558">
    <property type="entry name" value="JmjC"/>
    <property type="match status" value="1"/>
</dbReference>
<evidence type="ECO:0000256" key="3">
    <source>
        <dbReference type="ARBA" id="ARBA00023242"/>
    </source>
</evidence>
<comment type="caution">
    <text evidence="5">The sequence shown here is derived from an EMBL/GenBank/DDBJ whole genome shotgun (WGS) entry which is preliminary data.</text>
</comment>